<accession>A0A835A8Y8</accession>
<sequence>MLVLLVMLLLLLLLLLLFLLLLLLLLLVVVVHLVKRLAFLMMSVYPMHGLHLGITSGVHLEQLVISVVFLDDRMEKLKEEKEKKQQVEKRKVEKKQLAERKKQGKDEVDKKRNGSRSPSFVTSDSGPHLRRVAASPSRAVPGCCPSGQFARPPRPFVSHVCCNVHSTRAGLFIPFFAVDIPSSPAEATAAIVTRRALHQLGVWSGDQDRIVLAVPTITVSVLVNHVMGRYTIPIVHHDDHDRIFLVRLPSVADMERFHGHTWTWWSEEVFFRRVLRVVHDALVVVSSARPPSGFRRARRSSPFGFVARVVRIDVARRLARLSLFEPSVSSERLPLLLFVLLHV</sequence>
<protein>
    <submittedName>
        <fullName evidence="2">Uncharacterized protein</fullName>
    </submittedName>
</protein>
<feature type="region of interest" description="Disordered" evidence="1">
    <location>
        <begin position="81"/>
        <end position="138"/>
    </location>
</feature>
<evidence type="ECO:0000256" key="1">
    <source>
        <dbReference type="SAM" id="MobiDB-lite"/>
    </source>
</evidence>
<organism evidence="2 3">
    <name type="scientific">Digitaria exilis</name>
    <dbReference type="NCBI Taxonomy" id="1010633"/>
    <lineage>
        <taxon>Eukaryota</taxon>
        <taxon>Viridiplantae</taxon>
        <taxon>Streptophyta</taxon>
        <taxon>Embryophyta</taxon>
        <taxon>Tracheophyta</taxon>
        <taxon>Spermatophyta</taxon>
        <taxon>Magnoliopsida</taxon>
        <taxon>Liliopsida</taxon>
        <taxon>Poales</taxon>
        <taxon>Poaceae</taxon>
        <taxon>PACMAD clade</taxon>
        <taxon>Panicoideae</taxon>
        <taxon>Panicodae</taxon>
        <taxon>Paniceae</taxon>
        <taxon>Anthephorinae</taxon>
        <taxon>Digitaria</taxon>
    </lineage>
</organism>
<comment type="caution">
    <text evidence="2">The sequence shown here is derived from an EMBL/GenBank/DDBJ whole genome shotgun (WGS) entry which is preliminary data.</text>
</comment>
<evidence type="ECO:0000313" key="3">
    <source>
        <dbReference type="Proteomes" id="UP000636709"/>
    </source>
</evidence>
<feature type="compositionally biased region" description="Polar residues" evidence="1">
    <location>
        <begin position="115"/>
        <end position="125"/>
    </location>
</feature>
<reference evidence="2" key="1">
    <citation type="submission" date="2020-07" db="EMBL/GenBank/DDBJ databases">
        <title>Genome sequence and genetic diversity analysis of an under-domesticated orphan crop, white fonio (Digitaria exilis).</title>
        <authorList>
            <person name="Bennetzen J.L."/>
            <person name="Chen S."/>
            <person name="Ma X."/>
            <person name="Wang X."/>
            <person name="Yssel A.E.J."/>
            <person name="Chaluvadi S.R."/>
            <person name="Johnson M."/>
            <person name="Gangashetty P."/>
            <person name="Hamidou F."/>
            <person name="Sanogo M.D."/>
            <person name="Zwaenepoel A."/>
            <person name="Wallace J."/>
            <person name="Van De Peer Y."/>
            <person name="Van Deynze A."/>
        </authorList>
    </citation>
    <scope>NUCLEOTIDE SEQUENCE</scope>
    <source>
        <tissue evidence="2">Leaves</tissue>
    </source>
</reference>
<dbReference type="AlphaFoldDB" id="A0A835A8Y8"/>
<feature type="compositionally biased region" description="Basic and acidic residues" evidence="1">
    <location>
        <begin position="81"/>
        <end position="112"/>
    </location>
</feature>
<dbReference type="Proteomes" id="UP000636709">
    <property type="component" value="Unassembled WGS sequence"/>
</dbReference>
<dbReference type="EMBL" id="JACEFO010002549">
    <property type="protein sequence ID" value="KAF8656507.1"/>
    <property type="molecule type" value="Genomic_DNA"/>
</dbReference>
<keyword evidence="3" id="KW-1185">Reference proteome</keyword>
<name>A0A835A8Y8_9POAL</name>
<gene>
    <name evidence="2" type="ORF">HU200_060676</name>
</gene>
<evidence type="ECO:0000313" key="2">
    <source>
        <dbReference type="EMBL" id="KAF8656507.1"/>
    </source>
</evidence>
<proteinExistence type="predicted"/>